<gene>
    <name evidence="13" type="primary">MET14</name>
    <name evidence="13" type="ORF">SmJEL517_g01793</name>
</gene>
<dbReference type="InterPro" id="IPR059117">
    <property type="entry name" value="APS_kinase_dom"/>
</dbReference>
<evidence type="ECO:0000256" key="10">
    <source>
        <dbReference type="ARBA" id="ARBA00023192"/>
    </source>
</evidence>
<dbReference type="FunFam" id="3.40.50.300:FF:000212">
    <property type="entry name" value="Adenylyl-sulfate kinase"/>
    <property type="match status" value="1"/>
</dbReference>
<dbReference type="EC" id="2.7.1.25" evidence="4 11"/>
<dbReference type="STRING" id="1806994.A0A507C933"/>
<evidence type="ECO:0000256" key="5">
    <source>
        <dbReference type="ARBA" id="ARBA00018163"/>
    </source>
</evidence>
<evidence type="ECO:0000256" key="4">
    <source>
        <dbReference type="ARBA" id="ARBA00012121"/>
    </source>
</evidence>
<keyword evidence="9 11" id="KW-0067">ATP-binding</keyword>
<keyword evidence="10" id="KW-0028">Amino-acid biosynthesis</keyword>
<comment type="similarity">
    <text evidence="3 11">Belongs to the APS kinase family.</text>
</comment>
<dbReference type="InterPro" id="IPR027417">
    <property type="entry name" value="P-loop_NTPase"/>
</dbReference>
<dbReference type="NCBIfam" id="TIGR00455">
    <property type="entry name" value="apsK"/>
    <property type="match status" value="1"/>
</dbReference>
<dbReference type="GeneID" id="42003018"/>
<evidence type="ECO:0000256" key="7">
    <source>
        <dbReference type="ARBA" id="ARBA00022741"/>
    </source>
</evidence>
<dbReference type="GO" id="GO:0000103">
    <property type="term" value="P:sulfate assimilation"/>
    <property type="evidence" value="ECO:0007669"/>
    <property type="project" value="InterPro"/>
</dbReference>
<organism evidence="13 14">
    <name type="scientific">Synchytrium microbalum</name>
    <dbReference type="NCBI Taxonomy" id="1806994"/>
    <lineage>
        <taxon>Eukaryota</taxon>
        <taxon>Fungi</taxon>
        <taxon>Fungi incertae sedis</taxon>
        <taxon>Chytridiomycota</taxon>
        <taxon>Chytridiomycota incertae sedis</taxon>
        <taxon>Chytridiomycetes</taxon>
        <taxon>Synchytriales</taxon>
        <taxon>Synchytriaceae</taxon>
        <taxon>Synchytrium</taxon>
    </lineage>
</organism>
<dbReference type="InterPro" id="IPR002891">
    <property type="entry name" value="APS"/>
</dbReference>
<dbReference type="GO" id="GO:0070814">
    <property type="term" value="P:hydrogen sulfide biosynthetic process"/>
    <property type="evidence" value="ECO:0007669"/>
    <property type="project" value="UniProtKB-UniPathway"/>
</dbReference>
<comment type="caution">
    <text evidence="13">The sequence shown here is derived from an EMBL/GenBank/DDBJ whole genome shotgun (WGS) entry which is preliminary data.</text>
</comment>
<evidence type="ECO:0000256" key="2">
    <source>
        <dbReference type="ARBA" id="ARBA00004806"/>
    </source>
</evidence>
<feature type="domain" description="APS kinase" evidence="12">
    <location>
        <begin position="28"/>
        <end position="179"/>
    </location>
</feature>
<comment type="function">
    <text evidence="11">Catalyzes the synthesis of activated sulfate.</text>
</comment>
<evidence type="ECO:0000256" key="6">
    <source>
        <dbReference type="ARBA" id="ARBA00022679"/>
    </source>
</evidence>
<dbReference type="SUPFAM" id="SSF52540">
    <property type="entry name" value="P-loop containing nucleoside triphosphate hydrolases"/>
    <property type="match status" value="1"/>
</dbReference>
<dbReference type="Proteomes" id="UP000319731">
    <property type="component" value="Unassembled WGS sequence"/>
</dbReference>
<dbReference type="OrthoDB" id="506431at2759"/>
<dbReference type="EMBL" id="QEAO01000006">
    <property type="protein sequence ID" value="TPX36001.1"/>
    <property type="molecule type" value="Genomic_DNA"/>
</dbReference>
<keyword evidence="7 11" id="KW-0547">Nucleotide-binding</keyword>
<dbReference type="GO" id="GO:0019344">
    <property type="term" value="P:cysteine biosynthetic process"/>
    <property type="evidence" value="ECO:0007669"/>
    <property type="project" value="UniProtKB-KW"/>
</dbReference>
<evidence type="ECO:0000256" key="3">
    <source>
        <dbReference type="ARBA" id="ARBA00007008"/>
    </source>
</evidence>
<evidence type="ECO:0000256" key="11">
    <source>
        <dbReference type="RuleBase" id="RU004347"/>
    </source>
</evidence>
<sequence>MTQTKATNIVWHDGAFTRPEREALAKQKGLTVWFTGLSASGKSTIASALEQHLLVLGLRAYRLDGDNIRFGLNKDLGFSPEDRVENIRRIGEVAKLFADSATISLTSFISPYKADRELARKLHDAAGLPFVEVYVDVPIEVAETRDPKGLYKKARAGLIKEFTGIDAPYEAPESPEIHLRADQVSVEEAVQIVFEYLVSKDLVPAKN</sequence>
<evidence type="ECO:0000313" key="13">
    <source>
        <dbReference type="EMBL" id="TPX36001.1"/>
    </source>
</evidence>
<dbReference type="Gene3D" id="3.40.50.300">
    <property type="entry name" value="P-loop containing nucleotide triphosphate hydrolases"/>
    <property type="match status" value="1"/>
</dbReference>
<evidence type="ECO:0000256" key="8">
    <source>
        <dbReference type="ARBA" id="ARBA00022777"/>
    </source>
</evidence>
<comment type="catalytic activity">
    <reaction evidence="1 11">
        <text>adenosine 5'-phosphosulfate + ATP = 3'-phosphoadenylyl sulfate + ADP + H(+)</text>
        <dbReference type="Rhea" id="RHEA:24152"/>
        <dbReference type="ChEBI" id="CHEBI:15378"/>
        <dbReference type="ChEBI" id="CHEBI:30616"/>
        <dbReference type="ChEBI" id="CHEBI:58243"/>
        <dbReference type="ChEBI" id="CHEBI:58339"/>
        <dbReference type="ChEBI" id="CHEBI:456216"/>
        <dbReference type="EC" id="2.7.1.25"/>
    </reaction>
</comment>
<protein>
    <recommendedName>
        <fullName evidence="5 11">Adenylyl-sulfate kinase</fullName>
        <ecNumber evidence="4 11">2.7.1.25</ecNumber>
    </recommendedName>
</protein>
<proteinExistence type="inferred from homology"/>
<evidence type="ECO:0000256" key="9">
    <source>
        <dbReference type="ARBA" id="ARBA00022840"/>
    </source>
</evidence>
<dbReference type="NCBIfam" id="NF003013">
    <property type="entry name" value="PRK03846.1"/>
    <property type="match status" value="1"/>
</dbReference>
<dbReference type="PANTHER" id="PTHR11055">
    <property type="entry name" value="BIFUNCTIONAL 3'-PHOSPHOADENOSINE 5'-PHOSPHOSULFATE SYNTHASE"/>
    <property type="match status" value="1"/>
</dbReference>
<dbReference type="GO" id="GO:0004020">
    <property type="term" value="F:adenylylsulfate kinase activity"/>
    <property type="evidence" value="ECO:0007669"/>
    <property type="project" value="UniProtKB-EC"/>
</dbReference>
<dbReference type="HAMAP" id="MF_00065">
    <property type="entry name" value="Adenylyl_sulf_kinase"/>
    <property type="match status" value="1"/>
</dbReference>
<keyword evidence="8 11" id="KW-0418">Kinase</keyword>
<keyword evidence="10" id="KW-0198">Cysteine biosynthesis</keyword>
<keyword evidence="6 11" id="KW-0808">Transferase</keyword>
<dbReference type="CDD" id="cd02027">
    <property type="entry name" value="APSK"/>
    <property type="match status" value="1"/>
</dbReference>
<dbReference type="RefSeq" id="XP_031026386.1">
    <property type="nucleotide sequence ID" value="XM_031167721.1"/>
</dbReference>
<keyword evidence="14" id="KW-1185">Reference proteome</keyword>
<dbReference type="UniPathway" id="UPA00140">
    <property type="reaction ID" value="UER00205"/>
</dbReference>
<evidence type="ECO:0000313" key="14">
    <source>
        <dbReference type="Proteomes" id="UP000319731"/>
    </source>
</evidence>
<evidence type="ECO:0000256" key="1">
    <source>
        <dbReference type="ARBA" id="ARBA00001823"/>
    </source>
</evidence>
<comment type="pathway">
    <text evidence="2 11">Sulfur metabolism; hydrogen sulfide biosynthesis; sulfite from sulfate: step 2/3.</text>
</comment>
<dbReference type="Pfam" id="PF01583">
    <property type="entry name" value="APS_kinase"/>
    <property type="match status" value="1"/>
</dbReference>
<dbReference type="AlphaFoldDB" id="A0A507C933"/>
<evidence type="ECO:0000259" key="12">
    <source>
        <dbReference type="Pfam" id="PF01583"/>
    </source>
</evidence>
<dbReference type="PANTHER" id="PTHR11055:SF1">
    <property type="entry name" value="PAPS SYNTHETASE, ISOFORM D"/>
    <property type="match status" value="1"/>
</dbReference>
<name>A0A507C933_9FUNG</name>
<accession>A0A507C933</accession>
<dbReference type="GO" id="GO:0005524">
    <property type="term" value="F:ATP binding"/>
    <property type="evidence" value="ECO:0007669"/>
    <property type="project" value="UniProtKB-KW"/>
</dbReference>
<reference evidence="13 14" key="1">
    <citation type="journal article" date="2019" name="Sci. Rep.">
        <title>Comparative genomics of chytrid fungi reveal insights into the obligate biotrophic and pathogenic lifestyle of Synchytrium endobioticum.</title>
        <authorList>
            <person name="van de Vossenberg B.T.L.H."/>
            <person name="Warris S."/>
            <person name="Nguyen H.D.T."/>
            <person name="van Gent-Pelzer M.P.E."/>
            <person name="Joly D.L."/>
            <person name="van de Geest H.C."/>
            <person name="Bonants P.J.M."/>
            <person name="Smith D.S."/>
            <person name="Levesque C.A."/>
            <person name="van der Lee T.A.J."/>
        </authorList>
    </citation>
    <scope>NUCLEOTIDE SEQUENCE [LARGE SCALE GENOMIC DNA]</scope>
    <source>
        <strain evidence="13 14">JEL517</strain>
    </source>
</reference>